<dbReference type="RefSeq" id="WP_063830018.1">
    <property type="nucleotide sequence ID" value="NZ_JBFADL010000018.1"/>
</dbReference>
<name>A0A081XND5_STRTO</name>
<evidence type="ECO:0000313" key="2">
    <source>
        <dbReference type="EMBL" id="KES05058.1"/>
    </source>
</evidence>
<evidence type="ECO:0008006" key="4">
    <source>
        <dbReference type="Google" id="ProtNLM"/>
    </source>
</evidence>
<dbReference type="SUPFAM" id="SSF55469">
    <property type="entry name" value="FMN-dependent nitroreductase-like"/>
    <property type="match status" value="2"/>
</dbReference>
<protein>
    <recommendedName>
        <fullName evidence="4">Aromatic ring-opening dioxygenase LigA</fullName>
    </recommendedName>
</protein>
<evidence type="ECO:0000256" key="1">
    <source>
        <dbReference type="SAM" id="MobiDB-lite"/>
    </source>
</evidence>
<dbReference type="InterPro" id="IPR050627">
    <property type="entry name" value="Nitroreductase/BluB"/>
</dbReference>
<feature type="region of interest" description="Disordered" evidence="1">
    <location>
        <begin position="306"/>
        <end position="345"/>
    </location>
</feature>
<keyword evidence="3" id="KW-1185">Reference proteome</keyword>
<feature type="compositionally biased region" description="Pro residues" evidence="1">
    <location>
        <begin position="336"/>
        <end position="345"/>
    </location>
</feature>
<dbReference type="PANTHER" id="PTHR23026">
    <property type="entry name" value="NADPH NITROREDUCTASE"/>
    <property type="match status" value="1"/>
</dbReference>
<dbReference type="InterPro" id="IPR000415">
    <property type="entry name" value="Nitroreductase-like"/>
</dbReference>
<proteinExistence type="predicted"/>
<dbReference type="NCBIfam" id="NF047509">
    <property type="entry name" value="Rv3131_FMN_oxido"/>
    <property type="match status" value="1"/>
</dbReference>
<dbReference type="EMBL" id="JFCB01000020">
    <property type="protein sequence ID" value="KES05058.1"/>
    <property type="molecule type" value="Genomic_DNA"/>
</dbReference>
<dbReference type="Proteomes" id="UP000028341">
    <property type="component" value="Unassembled WGS sequence"/>
</dbReference>
<sequence>MHTDKIDALALETLLAAAVAAPSIHNTQPWRFGFDLSTRAVTVHADRSRSLALADPEGRAMYLSAGSAVFNLRVAAAHLGWQPVPHLLPDPYDPGLLATVQLTVPAGTAPGYRTLYTAVSRRHSSRMPFTGRPVPEPVVADMAAAARAEGAHLYVPDIVHTRRLLRVTSAAELRNTADEARTAESRAWIAPPGSSPYGIPFTTSRPLDAAGRMPMRDFTGRAPAPGRPRLRFERHAQVALVWTVGDRPRDWLLAGQALERALLVATVHGVRTSLLHQAMEWPDLRAAMRVPAAKWCSPHVLIRFGYGPDTRGTRTPRAAARPADRPVPRAVRASQPGPPDPGTKD</sequence>
<reference evidence="2 3" key="1">
    <citation type="submission" date="2014-02" db="EMBL/GenBank/DDBJ databases">
        <title>The genome announcement of Streptomyces toyocaensis NRRL15009.</title>
        <authorList>
            <person name="Hong H.-J."/>
            <person name="Kwun M.J."/>
        </authorList>
    </citation>
    <scope>NUCLEOTIDE SEQUENCE [LARGE SCALE GENOMIC DNA]</scope>
    <source>
        <strain evidence="2 3">NRRL 15009</strain>
    </source>
</reference>
<dbReference type="eggNOG" id="COG0778">
    <property type="taxonomic scope" value="Bacteria"/>
</dbReference>
<dbReference type="AlphaFoldDB" id="A0A081XND5"/>
<dbReference type="STRING" id="55952.BU52_21795"/>
<organism evidence="2 3">
    <name type="scientific">Streptomyces toyocaensis</name>
    <dbReference type="NCBI Taxonomy" id="55952"/>
    <lineage>
        <taxon>Bacteria</taxon>
        <taxon>Bacillati</taxon>
        <taxon>Actinomycetota</taxon>
        <taxon>Actinomycetes</taxon>
        <taxon>Kitasatosporales</taxon>
        <taxon>Streptomycetaceae</taxon>
        <taxon>Streptomyces</taxon>
    </lineage>
</organism>
<accession>A0A081XND5</accession>
<feature type="compositionally biased region" description="Low complexity" evidence="1">
    <location>
        <begin position="307"/>
        <end position="321"/>
    </location>
</feature>
<comment type="caution">
    <text evidence="2">The sequence shown here is derived from an EMBL/GenBank/DDBJ whole genome shotgun (WGS) entry which is preliminary data.</text>
</comment>
<gene>
    <name evidence="2" type="ORF">BU52_21795</name>
</gene>
<evidence type="ECO:0000313" key="3">
    <source>
        <dbReference type="Proteomes" id="UP000028341"/>
    </source>
</evidence>
<dbReference type="GO" id="GO:0016491">
    <property type="term" value="F:oxidoreductase activity"/>
    <property type="evidence" value="ECO:0007669"/>
    <property type="project" value="InterPro"/>
</dbReference>
<dbReference type="Gene3D" id="3.40.109.10">
    <property type="entry name" value="NADH Oxidase"/>
    <property type="match status" value="2"/>
</dbReference>
<dbReference type="PANTHER" id="PTHR23026:SF123">
    <property type="entry name" value="NAD(P)H NITROREDUCTASE RV3131-RELATED"/>
    <property type="match status" value="1"/>
</dbReference>